<dbReference type="RefSeq" id="WP_174236953.1">
    <property type="nucleotide sequence ID" value="NZ_CBCSKE010000012.1"/>
</dbReference>
<dbReference type="EMBL" id="LR130759">
    <property type="protein sequence ID" value="VDM87798.1"/>
    <property type="molecule type" value="Genomic_DNA"/>
</dbReference>
<accession>A0A447GBE9</accession>
<reference evidence="3" key="1">
    <citation type="submission" date="2018-02" db="EMBL/GenBank/DDBJ databases">
        <authorList>
            <person name="Seth-Smith MB H."/>
            <person name="Seth-Smith H."/>
        </authorList>
    </citation>
    <scope>NUCLEOTIDE SEQUENCE [LARGE SCALE GENOMIC DNA]</scope>
</reference>
<dbReference type="KEGG" id="mbai:MB901379_01347"/>
<evidence type="ECO:0000256" key="1">
    <source>
        <dbReference type="SAM" id="Phobius"/>
    </source>
</evidence>
<protein>
    <submittedName>
        <fullName evidence="2">Uncharacterized protein</fullName>
    </submittedName>
</protein>
<keyword evidence="1" id="KW-0812">Transmembrane</keyword>
<gene>
    <name evidence="2" type="ORF">MB901379_01347</name>
</gene>
<organism evidence="2 3">
    <name type="scientific">Mycobacterium basiliense</name>
    <dbReference type="NCBI Taxonomy" id="2094119"/>
    <lineage>
        <taxon>Bacteria</taxon>
        <taxon>Bacillati</taxon>
        <taxon>Actinomycetota</taxon>
        <taxon>Actinomycetes</taxon>
        <taxon>Mycobacteriales</taxon>
        <taxon>Mycobacteriaceae</taxon>
        <taxon>Mycobacterium</taxon>
    </lineage>
</organism>
<dbReference type="AlphaFoldDB" id="A0A447GBE9"/>
<dbReference type="Proteomes" id="UP000269998">
    <property type="component" value="Chromosome"/>
</dbReference>
<sequence>MAGKEIDRVRATSALDVIKQHPAMVLFALSPVLALLAAIWWLAGAGWAIVTALVVLVVGGVLVVRKR</sequence>
<feature type="transmembrane region" description="Helical" evidence="1">
    <location>
        <begin position="21"/>
        <end position="41"/>
    </location>
</feature>
<evidence type="ECO:0000313" key="2">
    <source>
        <dbReference type="EMBL" id="VDM87798.1"/>
    </source>
</evidence>
<name>A0A447GBE9_9MYCO</name>
<keyword evidence="3" id="KW-1185">Reference proteome</keyword>
<evidence type="ECO:0000313" key="3">
    <source>
        <dbReference type="Proteomes" id="UP000269998"/>
    </source>
</evidence>
<keyword evidence="1" id="KW-1133">Transmembrane helix</keyword>
<proteinExistence type="predicted"/>
<keyword evidence="1" id="KW-0472">Membrane</keyword>
<feature type="transmembrane region" description="Helical" evidence="1">
    <location>
        <begin position="47"/>
        <end position="64"/>
    </location>
</feature>